<dbReference type="GO" id="GO:0051536">
    <property type="term" value="F:iron-sulfur cluster binding"/>
    <property type="evidence" value="ECO:0007669"/>
    <property type="project" value="UniProtKB-KW"/>
</dbReference>
<evidence type="ECO:0000313" key="7">
    <source>
        <dbReference type="EMBL" id="CAB4870925.1"/>
    </source>
</evidence>
<dbReference type="GO" id="GO:0009055">
    <property type="term" value="F:electron transfer activity"/>
    <property type="evidence" value="ECO:0007669"/>
    <property type="project" value="InterPro"/>
</dbReference>
<keyword evidence="3" id="KW-0249">Electron transport</keyword>
<dbReference type="InterPro" id="IPR017896">
    <property type="entry name" value="4Fe4S_Fe-S-bd"/>
</dbReference>
<evidence type="ECO:0000256" key="1">
    <source>
        <dbReference type="ARBA" id="ARBA00022448"/>
    </source>
</evidence>
<dbReference type="AlphaFoldDB" id="A0A6J7DPT5"/>
<evidence type="ECO:0000256" key="3">
    <source>
        <dbReference type="ARBA" id="ARBA00022982"/>
    </source>
</evidence>
<accession>A0A6J7DPT5</accession>
<dbReference type="PROSITE" id="PS51379">
    <property type="entry name" value="4FE4S_FER_2"/>
    <property type="match status" value="1"/>
</dbReference>
<reference evidence="7" key="1">
    <citation type="submission" date="2020-05" db="EMBL/GenBank/DDBJ databases">
        <authorList>
            <person name="Chiriac C."/>
            <person name="Salcher M."/>
            <person name="Ghai R."/>
            <person name="Kavagutti S V."/>
        </authorList>
    </citation>
    <scope>NUCLEOTIDE SEQUENCE</scope>
</reference>
<dbReference type="InterPro" id="IPR051269">
    <property type="entry name" value="Fe-S_cluster_ET"/>
</dbReference>
<keyword evidence="5" id="KW-0411">Iron-sulfur</keyword>
<dbReference type="GO" id="GO:0005506">
    <property type="term" value="F:iron ion binding"/>
    <property type="evidence" value="ECO:0007669"/>
    <property type="project" value="InterPro"/>
</dbReference>
<dbReference type="Gene3D" id="3.30.70.20">
    <property type="match status" value="1"/>
</dbReference>
<name>A0A6J7DPT5_9ZZZZ</name>
<feature type="domain" description="4Fe-4S ferredoxin-type" evidence="6">
    <location>
        <begin position="1"/>
        <end position="30"/>
    </location>
</feature>
<dbReference type="PANTHER" id="PTHR36923">
    <property type="entry name" value="FERREDOXIN"/>
    <property type="match status" value="1"/>
</dbReference>
<sequence length="84" mass="8898">MRVWIDQDLCTGDGLCIDHCPDVFVQLEDGIAYVAEDGLPLNDPGGSGSLAWVPVRSYQAVVDAAEACPGECIFIEMESALPAA</sequence>
<dbReference type="Pfam" id="PF13459">
    <property type="entry name" value="Fer4_15"/>
    <property type="match status" value="1"/>
</dbReference>
<evidence type="ECO:0000259" key="6">
    <source>
        <dbReference type="PROSITE" id="PS51379"/>
    </source>
</evidence>
<dbReference type="EMBL" id="CAFBLP010000014">
    <property type="protein sequence ID" value="CAB4870925.1"/>
    <property type="molecule type" value="Genomic_DNA"/>
</dbReference>
<evidence type="ECO:0000256" key="5">
    <source>
        <dbReference type="ARBA" id="ARBA00023014"/>
    </source>
</evidence>
<dbReference type="PANTHER" id="PTHR36923:SF3">
    <property type="entry name" value="FERREDOXIN"/>
    <property type="match status" value="1"/>
</dbReference>
<proteinExistence type="predicted"/>
<keyword evidence="4" id="KW-0408">Iron</keyword>
<evidence type="ECO:0000256" key="2">
    <source>
        <dbReference type="ARBA" id="ARBA00022723"/>
    </source>
</evidence>
<evidence type="ECO:0000256" key="4">
    <source>
        <dbReference type="ARBA" id="ARBA00023004"/>
    </source>
</evidence>
<keyword evidence="2" id="KW-0479">Metal-binding</keyword>
<dbReference type="SUPFAM" id="SSF54862">
    <property type="entry name" value="4Fe-4S ferredoxins"/>
    <property type="match status" value="1"/>
</dbReference>
<gene>
    <name evidence="7" type="ORF">UFOPK3376_00825</name>
</gene>
<protein>
    <submittedName>
        <fullName evidence="7">Unannotated protein</fullName>
    </submittedName>
</protein>
<dbReference type="PRINTS" id="PR00352">
    <property type="entry name" value="3FE4SFRDOXIN"/>
</dbReference>
<dbReference type="InterPro" id="IPR001080">
    <property type="entry name" value="3Fe4S_ferredoxin"/>
</dbReference>
<organism evidence="7">
    <name type="scientific">freshwater metagenome</name>
    <dbReference type="NCBI Taxonomy" id="449393"/>
    <lineage>
        <taxon>unclassified sequences</taxon>
        <taxon>metagenomes</taxon>
        <taxon>ecological metagenomes</taxon>
    </lineage>
</organism>
<keyword evidence="1" id="KW-0813">Transport</keyword>